<evidence type="ECO:0000313" key="3">
    <source>
        <dbReference type="Proteomes" id="UP000241769"/>
    </source>
</evidence>
<accession>A0A2P6NGJ9</accession>
<evidence type="ECO:0000313" key="2">
    <source>
        <dbReference type="EMBL" id="PRP83070.1"/>
    </source>
</evidence>
<organism evidence="2 3">
    <name type="scientific">Planoprotostelium fungivorum</name>
    <dbReference type="NCBI Taxonomy" id="1890364"/>
    <lineage>
        <taxon>Eukaryota</taxon>
        <taxon>Amoebozoa</taxon>
        <taxon>Evosea</taxon>
        <taxon>Variosea</taxon>
        <taxon>Cavosteliida</taxon>
        <taxon>Cavosteliaceae</taxon>
        <taxon>Planoprotostelium</taxon>
    </lineage>
</organism>
<dbReference type="InterPro" id="IPR005175">
    <property type="entry name" value="PPC_dom"/>
</dbReference>
<proteinExistence type="predicted"/>
<dbReference type="GO" id="GO:0003677">
    <property type="term" value="F:DNA binding"/>
    <property type="evidence" value="ECO:0007669"/>
    <property type="project" value="UniProtKB-KW"/>
</dbReference>
<sequence>MPSSNARFYATRLKPGEELLSAFRDFFQREGLQAAFIAGCVGSLTEVSLRYAGKPECVRMTGKFEVVSLIGTLDSKAPHIHIIVSDETGHTVGGHLLEGCTVRTTLEVIFGELEELKFDREHCPLSGYDELVIHKRSAD</sequence>
<name>A0A2P6NGJ9_9EUKA</name>
<dbReference type="InParanoid" id="A0A2P6NGJ9"/>
<keyword evidence="2" id="KW-0238">DNA-binding</keyword>
<keyword evidence="3" id="KW-1185">Reference proteome</keyword>
<dbReference type="Proteomes" id="UP000241769">
    <property type="component" value="Unassembled WGS sequence"/>
</dbReference>
<comment type="caution">
    <text evidence="2">The sequence shown here is derived from an EMBL/GenBank/DDBJ whole genome shotgun (WGS) entry which is preliminary data.</text>
</comment>
<dbReference type="Pfam" id="PF03479">
    <property type="entry name" value="PCC"/>
    <property type="match status" value="1"/>
</dbReference>
<dbReference type="OrthoDB" id="2156856at2759"/>
<protein>
    <submittedName>
        <fullName evidence="2">Putative DNA-binding protein</fullName>
    </submittedName>
</protein>
<dbReference type="PROSITE" id="PS51742">
    <property type="entry name" value="PPC"/>
    <property type="match status" value="1"/>
</dbReference>
<evidence type="ECO:0000259" key="1">
    <source>
        <dbReference type="PROSITE" id="PS51742"/>
    </source>
</evidence>
<gene>
    <name evidence="2" type="ORF">PROFUN_09666</name>
</gene>
<dbReference type="PANTHER" id="PTHR34988">
    <property type="entry name" value="PROTEIN, PUTATIVE-RELATED"/>
    <property type="match status" value="1"/>
</dbReference>
<feature type="domain" description="PPC" evidence="1">
    <location>
        <begin position="2"/>
        <end position="134"/>
    </location>
</feature>
<dbReference type="PANTHER" id="PTHR34988:SF1">
    <property type="entry name" value="DNA-BINDING PROTEIN"/>
    <property type="match status" value="1"/>
</dbReference>
<dbReference type="Gene3D" id="3.30.1330.80">
    <property type="entry name" value="Hypothetical protein, similar to alpha- acetolactate decarboxylase, domain 2"/>
    <property type="match status" value="1"/>
</dbReference>
<dbReference type="SUPFAM" id="SSF117856">
    <property type="entry name" value="AF0104/ALDC/Ptd012-like"/>
    <property type="match status" value="1"/>
</dbReference>
<dbReference type="AlphaFoldDB" id="A0A2P6NGJ9"/>
<reference evidence="2 3" key="1">
    <citation type="journal article" date="2018" name="Genome Biol. Evol.">
        <title>Multiple Roots of Fruiting Body Formation in Amoebozoa.</title>
        <authorList>
            <person name="Hillmann F."/>
            <person name="Forbes G."/>
            <person name="Novohradska S."/>
            <person name="Ferling I."/>
            <person name="Riege K."/>
            <person name="Groth M."/>
            <person name="Westermann M."/>
            <person name="Marz M."/>
            <person name="Spaller T."/>
            <person name="Winckler T."/>
            <person name="Schaap P."/>
            <person name="Glockner G."/>
        </authorList>
    </citation>
    <scope>NUCLEOTIDE SEQUENCE [LARGE SCALE GENOMIC DNA]</scope>
    <source>
        <strain evidence="2 3">Jena</strain>
    </source>
</reference>
<dbReference type="EMBL" id="MDYQ01000090">
    <property type="protein sequence ID" value="PRP83070.1"/>
    <property type="molecule type" value="Genomic_DNA"/>
</dbReference>
<dbReference type="CDD" id="cd11378">
    <property type="entry name" value="DUF296"/>
    <property type="match status" value="1"/>
</dbReference>
<dbReference type="STRING" id="1890364.A0A2P6NGJ9"/>